<sequence>MKLIAVNGSPRKKWNTATLLEHALKGAESAGAETKLVHLYDLDYKGCISCFACKLKGGKSFGKCAVNDDLAPLLEEIRTVDVMILGSPIYFGDVTGEMRSFLERLFFQFPIYEPDAVVRQPKKVRTAWVYTMNVTEELAKQMGYDRMFRNNAALLERFFGPCESLICYDTLQFDDYSKYAARRFDPVAKKRRHEEVFPKDCKRAYELGVRLVK</sequence>
<evidence type="ECO:0000313" key="5">
    <source>
        <dbReference type="Proteomes" id="UP000199266"/>
    </source>
</evidence>
<evidence type="ECO:0000256" key="2">
    <source>
        <dbReference type="ARBA" id="ARBA00022643"/>
    </source>
</evidence>
<dbReference type="EMBL" id="FNPD01000005">
    <property type="protein sequence ID" value="SDX89057.1"/>
    <property type="molecule type" value="Genomic_DNA"/>
</dbReference>
<proteinExistence type="predicted"/>
<evidence type="ECO:0000256" key="1">
    <source>
        <dbReference type="ARBA" id="ARBA00022630"/>
    </source>
</evidence>
<evidence type="ECO:0000259" key="3">
    <source>
        <dbReference type="Pfam" id="PF03358"/>
    </source>
</evidence>
<dbReference type="RefSeq" id="WP_091461036.1">
    <property type="nucleotide sequence ID" value="NZ_FNPD01000005.1"/>
</dbReference>
<dbReference type="PANTHER" id="PTHR43278:SF2">
    <property type="entry name" value="IRON-SULFUR FLAVOPROTEIN"/>
    <property type="match status" value="1"/>
</dbReference>
<dbReference type="Gene3D" id="3.40.50.360">
    <property type="match status" value="1"/>
</dbReference>
<reference evidence="5" key="1">
    <citation type="submission" date="2016-10" db="EMBL/GenBank/DDBJ databases">
        <authorList>
            <person name="Varghese N."/>
            <person name="Submissions S."/>
        </authorList>
    </citation>
    <scope>NUCLEOTIDE SEQUENCE [LARGE SCALE GENOMIC DNA]</scope>
    <source>
        <strain evidence="5">DSM 13490</strain>
    </source>
</reference>
<name>A0A1H3FE45_9BACT</name>
<dbReference type="AlphaFoldDB" id="A0A1H3FE45"/>
<protein>
    <submittedName>
        <fullName evidence="4">NADPH-dependent FMN reductase</fullName>
    </submittedName>
</protein>
<dbReference type="InterPro" id="IPR051796">
    <property type="entry name" value="ISF_SsuE-like"/>
</dbReference>
<accession>A0A1H3FE45</accession>
<dbReference type="Proteomes" id="UP000199266">
    <property type="component" value="Unassembled WGS sequence"/>
</dbReference>
<gene>
    <name evidence="4" type="ORF">SAMN03080603_01021</name>
</gene>
<dbReference type="Pfam" id="PF03358">
    <property type="entry name" value="FMN_red"/>
    <property type="match status" value="1"/>
</dbReference>
<keyword evidence="1" id="KW-0285">Flavoprotein</keyword>
<dbReference type="SUPFAM" id="SSF52218">
    <property type="entry name" value="Flavoproteins"/>
    <property type="match status" value="1"/>
</dbReference>
<dbReference type="InterPro" id="IPR005025">
    <property type="entry name" value="FMN_Rdtase-like_dom"/>
</dbReference>
<dbReference type="GO" id="GO:0016491">
    <property type="term" value="F:oxidoreductase activity"/>
    <property type="evidence" value="ECO:0007669"/>
    <property type="project" value="InterPro"/>
</dbReference>
<dbReference type="PANTHER" id="PTHR43278">
    <property type="entry name" value="NAD(P)H-DEPENDENT FMN-CONTAINING OXIDOREDUCTASE YWQN-RELATED"/>
    <property type="match status" value="1"/>
</dbReference>
<keyword evidence="5" id="KW-1185">Reference proteome</keyword>
<keyword evidence="2" id="KW-0288">FMN</keyword>
<dbReference type="InterPro" id="IPR029039">
    <property type="entry name" value="Flavoprotein-like_sf"/>
</dbReference>
<feature type="domain" description="NADPH-dependent FMN reductase-like" evidence="3">
    <location>
        <begin position="1"/>
        <end position="107"/>
    </location>
</feature>
<evidence type="ECO:0000313" key="4">
    <source>
        <dbReference type="EMBL" id="SDX89057.1"/>
    </source>
</evidence>
<organism evidence="4 5">
    <name type="scientific">Acetomicrobium thermoterrenum DSM 13490</name>
    <dbReference type="NCBI Taxonomy" id="1120987"/>
    <lineage>
        <taxon>Bacteria</taxon>
        <taxon>Thermotogati</taxon>
        <taxon>Synergistota</taxon>
        <taxon>Synergistia</taxon>
        <taxon>Synergistales</taxon>
        <taxon>Acetomicrobiaceae</taxon>
        <taxon>Acetomicrobium</taxon>
    </lineage>
</organism>